<evidence type="ECO:0000313" key="2">
    <source>
        <dbReference type="Proteomes" id="UP000009222"/>
    </source>
</evidence>
<gene>
    <name evidence="1" type="ordered locus">TREAZ_0597</name>
</gene>
<keyword evidence="2" id="KW-1185">Reference proteome</keyword>
<dbReference type="InParanoid" id="F5YBI6"/>
<protein>
    <submittedName>
        <fullName evidence="1">Uncharacterized protein</fullName>
    </submittedName>
</protein>
<accession>F5YBI6</accession>
<evidence type="ECO:0000313" key="1">
    <source>
        <dbReference type="EMBL" id="AEF80317.1"/>
    </source>
</evidence>
<organism evidence="1 2">
    <name type="scientific">Leadbettera azotonutricia (strain ATCC BAA-888 / DSM 13862 / ZAS-9)</name>
    <name type="common">Treponema azotonutricium</name>
    <dbReference type="NCBI Taxonomy" id="545695"/>
    <lineage>
        <taxon>Bacteria</taxon>
        <taxon>Pseudomonadati</taxon>
        <taxon>Spirochaetota</taxon>
        <taxon>Spirochaetia</taxon>
        <taxon>Spirochaetales</taxon>
        <taxon>Breznakiellaceae</taxon>
        <taxon>Leadbettera</taxon>
    </lineage>
</organism>
<sequence>MKNPKLEQRGYTVKEAFHNLIYGIVESALKDNDTDFFSSNYFFAFCEVLDLDSKIIKEKIAGEKYQK</sequence>
<reference evidence="2" key="1">
    <citation type="submission" date="2009-12" db="EMBL/GenBank/DDBJ databases">
        <title>Complete sequence of Treponema azotonutricium strain ZAS-9.</title>
        <authorList>
            <person name="Tetu S.G."/>
            <person name="Matson E."/>
            <person name="Ren Q."/>
            <person name="Seshadri R."/>
            <person name="Elbourne L."/>
            <person name="Hassan K.A."/>
            <person name="Durkin A."/>
            <person name="Radune D."/>
            <person name="Mohamoud Y."/>
            <person name="Shay R."/>
            <person name="Jin S."/>
            <person name="Zhang X."/>
            <person name="Lucey K."/>
            <person name="Ballor N.R."/>
            <person name="Ottesen E."/>
            <person name="Rosenthal R."/>
            <person name="Allen A."/>
            <person name="Leadbetter J.R."/>
            <person name="Paulsen I.T."/>
        </authorList>
    </citation>
    <scope>NUCLEOTIDE SEQUENCE [LARGE SCALE GENOMIC DNA]</scope>
    <source>
        <strain evidence="2">ATCC BAA-888 / DSM 13862 / ZAS-9</strain>
    </source>
</reference>
<dbReference type="RefSeq" id="WP_015711362.1">
    <property type="nucleotide sequence ID" value="NC_015577.1"/>
</dbReference>
<proteinExistence type="predicted"/>
<dbReference type="HOGENOM" id="CLU_2811165_0_0_12"/>
<dbReference type="EMBL" id="CP001841">
    <property type="protein sequence ID" value="AEF80317.1"/>
    <property type="molecule type" value="Genomic_DNA"/>
</dbReference>
<dbReference type="STRING" id="545695.TREAZ_0597"/>
<name>F5YBI6_LEAAZ</name>
<reference evidence="1 2" key="2">
    <citation type="journal article" date="2011" name="ISME J.">
        <title>RNA-seq reveals cooperative metabolic interactions between two termite-gut spirochete species in co-culture.</title>
        <authorList>
            <person name="Rosenthal A.Z."/>
            <person name="Matson E.G."/>
            <person name="Eldar A."/>
            <person name="Leadbetter J.R."/>
        </authorList>
    </citation>
    <scope>NUCLEOTIDE SEQUENCE [LARGE SCALE GENOMIC DNA]</scope>
    <source>
        <strain evidence="2">ATCC BAA-888 / DSM 13862 / ZAS-9</strain>
    </source>
</reference>
<dbReference type="AlphaFoldDB" id="F5YBI6"/>
<dbReference type="Proteomes" id="UP000009222">
    <property type="component" value="Chromosome"/>
</dbReference>
<dbReference type="KEGG" id="taz:TREAZ_0597"/>